<evidence type="ECO:0000313" key="2">
    <source>
        <dbReference type="Proteomes" id="UP000095472"/>
    </source>
</evidence>
<name>A0ACD5GPW6_9CYAN</name>
<dbReference type="EMBL" id="CP182909">
    <property type="protein sequence ID" value="XPM62907.1"/>
    <property type="molecule type" value="Genomic_DNA"/>
</dbReference>
<dbReference type="Proteomes" id="UP000095472">
    <property type="component" value="Chromosome"/>
</dbReference>
<keyword evidence="2" id="KW-1185">Reference proteome</keyword>
<protein>
    <submittedName>
        <fullName evidence="1">Uncharacterized protein</fullName>
    </submittedName>
</protein>
<sequence>MIDFVPDMWMIELAIWIVFFASIGVFSFVAGSIIPWMIRLLIDRFVSQQAGETYGEVIQLYQGLTRFVFATAIAEVLIFLFLKVSAIPGLKLS</sequence>
<accession>A0ACD5GPW6</accession>
<reference evidence="1 2" key="1">
    <citation type="journal article" date="2016" name="Genome Announc.">
        <title>Draft Genome Sequence of the Thermotolerant Cyanobacterium Desertifilum sp. IPPAS B-1220.</title>
        <authorList>
            <person name="Mironov K.S."/>
            <person name="Sinetova M.A."/>
            <person name="Bolatkhan K."/>
            <person name="Zayadan B.K."/>
            <person name="Ustinova V.V."/>
            <person name="Kupriyanova E.V."/>
            <person name="Skrypnik A.N."/>
            <person name="Gogoleva N.E."/>
            <person name="Gogolev Y.V."/>
            <person name="Los D.A."/>
        </authorList>
    </citation>
    <scope>NUCLEOTIDE SEQUENCE [LARGE SCALE GENOMIC DNA]</scope>
    <source>
        <strain evidence="1 2">IPPAS B-1220</strain>
    </source>
</reference>
<organism evidence="1 2">
    <name type="scientific">Desertifilum tharense IPPAS B-1220</name>
    <dbReference type="NCBI Taxonomy" id="1781255"/>
    <lineage>
        <taxon>Bacteria</taxon>
        <taxon>Bacillati</taxon>
        <taxon>Cyanobacteriota</taxon>
        <taxon>Cyanophyceae</taxon>
        <taxon>Desertifilales</taxon>
        <taxon>Desertifilaceae</taxon>
        <taxon>Desertifilum</taxon>
    </lineage>
</organism>
<proteinExistence type="predicted"/>
<evidence type="ECO:0000313" key="1">
    <source>
        <dbReference type="EMBL" id="XPM62907.1"/>
    </source>
</evidence>
<gene>
    <name evidence="1" type="ORF">BH720_025765</name>
</gene>